<dbReference type="InterPro" id="IPR002487">
    <property type="entry name" value="TF_Kbox"/>
</dbReference>
<dbReference type="PROSITE" id="PS51297">
    <property type="entry name" value="K_BOX"/>
    <property type="match status" value="1"/>
</dbReference>
<dbReference type="GO" id="GO:0003700">
    <property type="term" value="F:DNA-binding transcription factor activity"/>
    <property type="evidence" value="ECO:0007669"/>
    <property type="project" value="InterPro"/>
</dbReference>
<dbReference type="Proteomes" id="UP000228380">
    <property type="component" value="Chromosome 6"/>
</dbReference>
<feature type="region of interest" description="Disordered" evidence="1">
    <location>
        <begin position="237"/>
        <end position="261"/>
    </location>
</feature>
<dbReference type="Pfam" id="PF01486">
    <property type="entry name" value="K-box"/>
    <property type="match status" value="1"/>
</dbReference>
<evidence type="ECO:0000313" key="4">
    <source>
        <dbReference type="RefSeq" id="XP_026656400.2"/>
    </source>
</evidence>
<protein>
    <submittedName>
        <fullName evidence="4">MADS-box transcription factor 22-like isoform X1</fullName>
    </submittedName>
</protein>
<reference evidence="3" key="1">
    <citation type="journal article" date="2019" name="Nat. Commun.">
        <title>Genome-wide association mapping of date palm fruit traits.</title>
        <authorList>
            <person name="Hazzouri K.M."/>
            <person name="Gros-Balthazard M."/>
            <person name="Flowers J.M."/>
            <person name="Copetti D."/>
            <person name="Lemansour A."/>
            <person name="Lebrun M."/>
            <person name="Masmoudi K."/>
            <person name="Ferrand S."/>
            <person name="Dhar M.I."/>
            <person name="Fresquez Z.A."/>
            <person name="Rosas U."/>
            <person name="Zhang J."/>
            <person name="Talag J."/>
            <person name="Lee S."/>
            <person name="Kudrna D."/>
            <person name="Powell R.F."/>
            <person name="Leitch I.J."/>
            <person name="Krueger R.R."/>
            <person name="Wing R.A."/>
            <person name="Amiri K.M.A."/>
            <person name="Purugganan M.D."/>
        </authorList>
    </citation>
    <scope>NUCLEOTIDE SEQUENCE [LARGE SCALE GENOMIC DNA]</scope>
    <source>
        <strain evidence="3">cv. Khalas</strain>
    </source>
</reference>
<organism evidence="3 4">
    <name type="scientific">Phoenix dactylifera</name>
    <name type="common">Date palm</name>
    <dbReference type="NCBI Taxonomy" id="42345"/>
    <lineage>
        <taxon>Eukaryota</taxon>
        <taxon>Viridiplantae</taxon>
        <taxon>Streptophyta</taxon>
        <taxon>Embryophyta</taxon>
        <taxon>Tracheophyta</taxon>
        <taxon>Spermatophyta</taxon>
        <taxon>Magnoliopsida</taxon>
        <taxon>Liliopsida</taxon>
        <taxon>Arecaceae</taxon>
        <taxon>Coryphoideae</taxon>
        <taxon>Phoeniceae</taxon>
        <taxon>Phoenix</taxon>
    </lineage>
</organism>
<proteinExistence type="predicted"/>
<reference evidence="4" key="2">
    <citation type="submission" date="2025-08" db="UniProtKB">
        <authorList>
            <consortium name="RefSeq"/>
        </authorList>
    </citation>
    <scope>IDENTIFICATION</scope>
    <source>
        <tissue evidence="4">Young leaves</tissue>
    </source>
</reference>
<dbReference type="OrthoDB" id="1898716at2759"/>
<sequence>MVKASLHNLSQVKSSPVDATALHALREKVIIRIWLVKRPALVILVCSFNQCCIGPGSCVSLHLMALASTCIHGDTKALQALQMRAHIEGKSKLRVNLLCFEQSFHSVLCGMSYLYGFYLKLENSKHASLSKQVADMSLQLRQMRGEVLEGLSIEELQQLEKALEAGLSRVIDRKGELIMEQINDLRQKGLKLMEENTRLREQVLKMSRVGKEMVNDKENALNEDGQSSESVTNVLKPEASQDYDDSSDTSLKLGLPCSNWK</sequence>
<name>A0A8B8IZC6_PHODC</name>
<dbReference type="RefSeq" id="XP_026656400.2">
    <property type="nucleotide sequence ID" value="XM_026800599.2"/>
</dbReference>
<feature type="domain" description="K-box" evidence="2">
    <location>
        <begin position="119"/>
        <end position="209"/>
    </location>
</feature>
<keyword evidence="3" id="KW-1185">Reference proteome</keyword>
<gene>
    <name evidence="4" type="primary">LOC103695645</name>
</gene>
<dbReference type="AlphaFoldDB" id="A0A8B8IZC6"/>
<dbReference type="GeneID" id="103695645"/>
<accession>A0A8B8IZC6</accession>
<evidence type="ECO:0000256" key="1">
    <source>
        <dbReference type="SAM" id="MobiDB-lite"/>
    </source>
</evidence>
<dbReference type="GO" id="GO:0005634">
    <property type="term" value="C:nucleus"/>
    <property type="evidence" value="ECO:0007669"/>
    <property type="project" value="InterPro"/>
</dbReference>
<evidence type="ECO:0000313" key="3">
    <source>
        <dbReference type="Proteomes" id="UP000228380"/>
    </source>
</evidence>
<evidence type="ECO:0000259" key="2">
    <source>
        <dbReference type="PROSITE" id="PS51297"/>
    </source>
</evidence>